<evidence type="ECO:0000256" key="7">
    <source>
        <dbReference type="ARBA" id="ARBA00023186"/>
    </source>
</evidence>
<keyword evidence="6 11" id="KW-0697">Rotamase</keyword>
<dbReference type="InterPro" id="IPR001179">
    <property type="entry name" value="PPIase_FKBP_dom"/>
</dbReference>
<dbReference type="NCBIfam" id="TIGR00115">
    <property type="entry name" value="tig"/>
    <property type="match status" value="1"/>
</dbReference>
<feature type="region of interest" description="Disordered" evidence="13">
    <location>
        <begin position="471"/>
        <end position="493"/>
    </location>
</feature>
<dbReference type="GO" id="GO:0051301">
    <property type="term" value="P:cell division"/>
    <property type="evidence" value="ECO:0007669"/>
    <property type="project" value="UniProtKB-KW"/>
</dbReference>
<evidence type="ECO:0000256" key="9">
    <source>
        <dbReference type="ARBA" id="ARBA00023306"/>
    </source>
</evidence>
<dbReference type="Gene3D" id="1.10.3120.10">
    <property type="entry name" value="Trigger factor, C-terminal domain"/>
    <property type="match status" value="1"/>
</dbReference>
<gene>
    <name evidence="15" type="primary">tig</name>
    <name evidence="15" type="ORF">EG856_02650</name>
</gene>
<dbReference type="GO" id="GO:0005737">
    <property type="term" value="C:cytoplasm"/>
    <property type="evidence" value="ECO:0007669"/>
    <property type="project" value="UniProtKB-SubCell"/>
</dbReference>
<dbReference type="FunFam" id="3.10.50.40:FF:000001">
    <property type="entry name" value="Trigger factor"/>
    <property type="match status" value="1"/>
</dbReference>
<dbReference type="Pfam" id="PF05698">
    <property type="entry name" value="Trigger_C"/>
    <property type="match status" value="1"/>
</dbReference>
<dbReference type="RefSeq" id="WP_130429578.1">
    <property type="nucleotide sequence ID" value="NZ_CP034841.1"/>
</dbReference>
<keyword evidence="7 12" id="KW-0143">Chaperone</keyword>
<evidence type="ECO:0000256" key="12">
    <source>
        <dbReference type="RuleBase" id="RU003914"/>
    </source>
</evidence>
<dbReference type="SUPFAM" id="SSF54534">
    <property type="entry name" value="FKBP-like"/>
    <property type="match status" value="1"/>
</dbReference>
<dbReference type="Pfam" id="PF05697">
    <property type="entry name" value="Trigger_N"/>
    <property type="match status" value="1"/>
</dbReference>
<accession>A0A4P6MSG6</accession>
<organism evidence="15 16">
    <name type="scientific">Mycoplasmopsis phocirhinis</name>
    <dbReference type="NCBI Taxonomy" id="142650"/>
    <lineage>
        <taxon>Bacteria</taxon>
        <taxon>Bacillati</taxon>
        <taxon>Mycoplasmatota</taxon>
        <taxon>Mycoplasmoidales</taxon>
        <taxon>Metamycoplasmataceae</taxon>
        <taxon>Mycoplasmopsis</taxon>
    </lineage>
</organism>
<dbReference type="AlphaFoldDB" id="A0A4P6MSG6"/>
<dbReference type="EMBL" id="CP034841">
    <property type="protein sequence ID" value="QBF34801.1"/>
    <property type="molecule type" value="Genomic_DNA"/>
</dbReference>
<dbReference type="InterPro" id="IPR046357">
    <property type="entry name" value="PPIase_dom_sf"/>
</dbReference>
<protein>
    <recommendedName>
        <fullName evidence="4 12">Trigger factor</fullName>
    </recommendedName>
</protein>
<dbReference type="Pfam" id="PF00254">
    <property type="entry name" value="FKBP_C"/>
    <property type="match status" value="1"/>
</dbReference>
<evidence type="ECO:0000256" key="2">
    <source>
        <dbReference type="ARBA" id="ARBA00004496"/>
    </source>
</evidence>
<dbReference type="SUPFAM" id="SSF109998">
    <property type="entry name" value="Triger factor/SurA peptide-binding domain-like"/>
    <property type="match status" value="1"/>
</dbReference>
<dbReference type="InterPro" id="IPR037041">
    <property type="entry name" value="Trigger_fac_C_sf"/>
</dbReference>
<dbReference type="PIRSF" id="PIRSF003095">
    <property type="entry name" value="Trigger_factor"/>
    <property type="match status" value="1"/>
</dbReference>
<proteinExistence type="inferred from homology"/>
<feature type="domain" description="PPIase FKBP-type" evidence="14">
    <location>
        <begin position="169"/>
        <end position="229"/>
    </location>
</feature>
<dbReference type="GO" id="GO:0015031">
    <property type="term" value="P:protein transport"/>
    <property type="evidence" value="ECO:0007669"/>
    <property type="project" value="InterPro"/>
</dbReference>
<dbReference type="InterPro" id="IPR005215">
    <property type="entry name" value="Trig_fac"/>
</dbReference>
<evidence type="ECO:0000256" key="10">
    <source>
        <dbReference type="ARBA" id="ARBA00024849"/>
    </source>
</evidence>
<evidence type="ECO:0000256" key="4">
    <source>
        <dbReference type="ARBA" id="ARBA00016902"/>
    </source>
</evidence>
<evidence type="ECO:0000313" key="15">
    <source>
        <dbReference type="EMBL" id="QBF34801.1"/>
    </source>
</evidence>
<keyword evidence="8 11" id="KW-0413">Isomerase</keyword>
<dbReference type="Proteomes" id="UP000289326">
    <property type="component" value="Chromosome"/>
</dbReference>
<comment type="function">
    <text evidence="10">Involved in protein export. Acts as a chaperone by maintaining the newly synthesized protein in an open conformation. Functions as a peptidyl-prolyl cis-trans isomerase.</text>
</comment>
<evidence type="ECO:0000256" key="11">
    <source>
        <dbReference type="PROSITE-ProRule" id="PRU00277"/>
    </source>
</evidence>
<comment type="catalytic activity">
    <reaction evidence="1 11">
        <text>[protein]-peptidylproline (omega=180) = [protein]-peptidylproline (omega=0)</text>
        <dbReference type="Rhea" id="RHEA:16237"/>
        <dbReference type="Rhea" id="RHEA-COMP:10747"/>
        <dbReference type="Rhea" id="RHEA-COMP:10748"/>
        <dbReference type="ChEBI" id="CHEBI:83833"/>
        <dbReference type="ChEBI" id="CHEBI:83834"/>
        <dbReference type="EC" id="5.2.1.8"/>
    </reaction>
</comment>
<evidence type="ECO:0000256" key="8">
    <source>
        <dbReference type="ARBA" id="ARBA00023235"/>
    </source>
</evidence>
<dbReference type="OrthoDB" id="9767721at2"/>
<dbReference type="InterPro" id="IPR008880">
    <property type="entry name" value="Trigger_fac_C"/>
</dbReference>
<sequence length="493" mass="56008">MSNKNITVDHKKCEISKKIVLSGVEWSDLQEKATQELMKNLKLDGFRKGKVPANIAKKHISKPAIYEQSINKYLNANLKSIFEELQKENDKIINVTPLTDIKKISDEEVEISIVYPLDVDFSRLSFENINVKFDLPKTTKENIDTYIQEKLNANALQVPLKGKEKTKLGDTVTLNYKGFVNEEAFDGGEAKNFDLKLGSKTFIDTFEEQLMGKPVGYKGEVVVTFPKEYPVDKLAGQKATFDVEIVEAKRPEEIKLTDENVSLLRAGAARTVVEAKDSLKWILLNNNVELSLSDFLDKYVAAVLEKNEISLNDRLVAHQADAKLKEVIAQLKQQEIKFDEYLKVLGKTEAEFKKLVFDEEKQNIKFALIAQHLIKEVATENNEPTEQELNAFINATVASTGLPAAFIKLYFLNDENNKKSINSRLIDRRNLTALLLKADAEKGKKLVKIEQELNDNLAKIAEEWTKRAEELKQAKEKEKEQELSEQSEDPKSE</sequence>
<evidence type="ECO:0000256" key="6">
    <source>
        <dbReference type="ARBA" id="ARBA00023110"/>
    </source>
</evidence>
<keyword evidence="5 12" id="KW-0132">Cell division</keyword>
<dbReference type="Gene3D" id="3.10.50.40">
    <property type="match status" value="1"/>
</dbReference>
<dbReference type="PROSITE" id="PS50059">
    <property type="entry name" value="FKBP_PPIASE"/>
    <property type="match status" value="1"/>
</dbReference>
<dbReference type="GO" id="GO:0003755">
    <property type="term" value="F:peptidyl-prolyl cis-trans isomerase activity"/>
    <property type="evidence" value="ECO:0007669"/>
    <property type="project" value="UniProtKB-KW"/>
</dbReference>
<evidence type="ECO:0000256" key="5">
    <source>
        <dbReference type="ARBA" id="ARBA00022618"/>
    </source>
</evidence>
<comment type="subcellular location">
    <subcellularLocation>
        <location evidence="2">Cytoplasm</location>
    </subcellularLocation>
</comment>
<comment type="similarity">
    <text evidence="3 12">Belongs to the FKBP-type PPIase family. Tig subfamily.</text>
</comment>
<evidence type="ECO:0000256" key="13">
    <source>
        <dbReference type="SAM" id="MobiDB-lite"/>
    </source>
</evidence>
<keyword evidence="16" id="KW-1185">Reference proteome</keyword>
<keyword evidence="9 12" id="KW-0131">Cell cycle</keyword>
<dbReference type="InterPro" id="IPR036611">
    <property type="entry name" value="Trigger_fac_ribosome-bd_sf"/>
</dbReference>
<dbReference type="GO" id="GO:0006457">
    <property type="term" value="P:protein folding"/>
    <property type="evidence" value="ECO:0007669"/>
    <property type="project" value="InterPro"/>
</dbReference>
<evidence type="ECO:0000256" key="3">
    <source>
        <dbReference type="ARBA" id="ARBA00005464"/>
    </source>
</evidence>
<dbReference type="KEGG" id="mphi:EG856_02650"/>
<evidence type="ECO:0000259" key="14">
    <source>
        <dbReference type="PROSITE" id="PS50059"/>
    </source>
</evidence>
<dbReference type="InterPro" id="IPR008881">
    <property type="entry name" value="Trigger_fac_ribosome-bd_bac"/>
</dbReference>
<dbReference type="InterPro" id="IPR027304">
    <property type="entry name" value="Trigger_fact/SurA_dom_sf"/>
</dbReference>
<evidence type="ECO:0000313" key="16">
    <source>
        <dbReference type="Proteomes" id="UP000289326"/>
    </source>
</evidence>
<dbReference type="SUPFAM" id="SSF102735">
    <property type="entry name" value="Trigger factor ribosome-binding domain"/>
    <property type="match status" value="1"/>
</dbReference>
<dbReference type="Gene3D" id="3.30.70.1050">
    <property type="entry name" value="Trigger factor ribosome-binding domain"/>
    <property type="match status" value="1"/>
</dbReference>
<reference evidence="15 16" key="1">
    <citation type="submission" date="2019-01" db="EMBL/GenBank/DDBJ databases">
        <title>Complete sequence and annotation of the Mycoplasma phocirhinis strain 852T genome.</title>
        <authorList>
            <person name="Frasca S.Jr."/>
            <person name="Kutish G.F."/>
            <person name="Castellanos Gell J."/>
            <person name="Michaels D.L."/>
            <person name="Brown D.R."/>
        </authorList>
    </citation>
    <scope>NUCLEOTIDE SEQUENCE [LARGE SCALE GENOMIC DNA]</scope>
    <source>
        <strain evidence="15 16">852</strain>
    </source>
</reference>
<evidence type="ECO:0000256" key="1">
    <source>
        <dbReference type="ARBA" id="ARBA00000971"/>
    </source>
</evidence>
<name>A0A4P6MSG6_9BACT</name>